<evidence type="ECO:0000259" key="1">
    <source>
        <dbReference type="PROSITE" id="PS50090"/>
    </source>
</evidence>
<dbReference type="InterPro" id="IPR017930">
    <property type="entry name" value="Myb_dom"/>
</dbReference>
<evidence type="ECO:0000259" key="2">
    <source>
        <dbReference type="PROSITE" id="PS51294"/>
    </source>
</evidence>
<dbReference type="Gene3D" id="1.10.10.60">
    <property type="entry name" value="Homeodomain-like"/>
    <property type="match status" value="2"/>
</dbReference>
<organism evidence="3">
    <name type="scientific">Timspurckia oligopyrenoides</name>
    <dbReference type="NCBI Taxonomy" id="708627"/>
    <lineage>
        <taxon>Eukaryota</taxon>
        <taxon>Rhodophyta</taxon>
        <taxon>Bangiophyceae</taxon>
        <taxon>Porphyridiales</taxon>
        <taxon>Porphyridiaceae</taxon>
        <taxon>Timspurckia</taxon>
    </lineage>
</organism>
<dbReference type="GO" id="GO:0005634">
    <property type="term" value="C:nucleus"/>
    <property type="evidence" value="ECO:0007669"/>
    <property type="project" value="TreeGrafter"/>
</dbReference>
<feature type="domain" description="HTH myb-type" evidence="2">
    <location>
        <begin position="71"/>
        <end position="114"/>
    </location>
</feature>
<dbReference type="SMART" id="SM00717">
    <property type="entry name" value="SANT"/>
    <property type="match status" value="2"/>
</dbReference>
<sequence>MAQMLNMPSRFGSSGRIPICHLLCSNDESDISSTGLLESELTVPTVPSLTHDLGNTGSPKSESRKRWMPWEDEIVVTMVQKQGPRKWNQIAEKIPGRNGNQVRLRWTLYLCPDISKEKFTPEQDARLLALQSVYGNNWKLIGAMIGANRSINDIKNRYHALSRKRNL</sequence>
<dbReference type="InterPro" id="IPR001005">
    <property type="entry name" value="SANT/Myb"/>
</dbReference>
<dbReference type="PANTHER" id="PTHR45614">
    <property type="entry name" value="MYB PROTEIN-RELATED"/>
    <property type="match status" value="1"/>
</dbReference>
<dbReference type="InterPro" id="IPR009057">
    <property type="entry name" value="Homeodomain-like_sf"/>
</dbReference>
<name>A0A7S0ZLD1_9RHOD</name>
<dbReference type="EMBL" id="HBFP01013678">
    <property type="protein sequence ID" value="CAD8825489.1"/>
    <property type="molecule type" value="Transcribed_RNA"/>
</dbReference>
<gene>
    <name evidence="3" type="ORF">TOLI1172_LOCUS9889</name>
</gene>
<dbReference type="CDD" id="cd00167">
    <property type="entry name" value="SANT"/>
    <property type="match status" value="2"/>
</dbReference>
<dbReference type="PROSITE" id="PS51294">
    <property type="entry name" value="HTH_MYB"/>
    <property type="match status" value="2"/>
</dbReference>
<feature type="domain" description="Myb-like" evidence="1">
    <location>
        <begin position="111"/>
        <end position="162"/>
    </location>
</feature>
<dbReference type="GO" id="GO:0000981">
    <property type="term" value="F:DNA-binding transcription factor activity, RNA polymerase II-specific"/>
    <property type="evidence" value="ECO:0007669"/>
    <property type="project" value="TreeGrafter"/>
</dbReference>
<feature type="domain" description="Myb-like" evidence="1">
    <location>
        <begin position="59"/>
        <end position="110"/>
    </location>
</feature>
<evidence type="ECO:0000313" key="3">
    <source>
        <dbReference type="EMBL" id="CAD8825489.1"/>
    </source>
</evidence>
<accession>A0A7S0ZLD1</accession>
<dbReference type="GO" id="GO:0000978">
    <property type="term" value="F:RNA polymerase II cis-regulatory region sequence-specific DNA binding"/>
    <property type="evidence" value="ECO:0007669"/>
    <property type="project" value="TreeGrafter"/>
</dbReference>
<reference evidence="3" key="1">
    <citation type="submission" date="2021-01" db="EMBL/GenBank/DDBJ databases">
        <authorList>
            <person name="Corre E."/>
            <person name="Pelletier E."/>
            <person name="Niang G."/>
            <person name="Scheremetjew M."/>
            <person name="Finn R."/>
            <person name="Kale V."/>
            <person name="Holt S."/>
            <person name="Cochrane G."/>
            <person name="Meng A."/>
            <person name="Brown T."/>
            <person name="Cohen L."/>
        </authorList>
    </citation>
    <scope>NUCLEOTIDE SEQUENCE</scope>
    <source>
        <strain evidence="3">CCMP3278</strain>
    </source>
</reference>
<feature type="domain" description="HTH myb-type" evidence="2">
    <location>
        <begin position="116"/>
        <end position="166"/>
    </location>
</feature>
<dbReference type="InterPro" id="IPR050560">
    <property type="entry name" value="MYB_TF"/>
</dbReference>
<dbReference type="PROSITE" id="PS50090">
    <property type="entry name" value="MYB_LIKE"/>
    <property type="match status" value="2"/>
</dbReference>
<protein>
    <submittedName>
        <fullName evidence="3">Uncharacterized protein</fullName>
    </submittedName>
</protein>
<dbReference type="Pfam" id="PF00249">
    <property type="entry name" value="Myb_DNA-binding"/>
    <property type="match status" value="2"/>
</dbReference>
<proteinExistence type="predicted"/>
<dbReference type="AlphaFoldDB" id="A0A7S0ZLD1"/>
<dbReference type="SUPFAM" id="SSF46689">
    <property type="entry name" value="Homeodomain-like"/>
    <property type="match status" value="1"/>
</dbReference>